<sequence length="143" mass="16407">MTAPRGIRNNNPMNIEAGADWHGLAADWERTPEQILENRFAVFHAPEWGIRAGVKVLITYQERHGLDTIREMIHRFAPHHENKSDRYAEFVAERVGVDPDESINIRDLDTARRMVEAMIEMENGYQPYDSVTLGRAFYLAGLA</sequence>
<comment type="caution">
    <text evidence="1">The sequence shown here is derived from an EMBL/GenBank/DDBJ whole genome shotgun (WGS) entry which is preliminary data.</text>
</comment>
<proteinExistence type="predicted"/>
<accession>A0A5N0TJH4</accession>
<gene>
    <name evidence="1" type="ORF">F3N42_03710</name>
</gene>
<protein>
    <submittedName>
        <fullName evidence="1">Structural protein</fullName>
    </submittedName>
</protein>
<keyword evidence="2" id="KW-1185">Reference proteome</keyword>
<organism evidence="1 2">
    <name type="scientific">Marinihelvus fidelis</name>
    <dbReference type="NCBI Taxonomy" id="2613842"/>
    <lineage>
        <taxon>Bacteria</taxon>
        <taxon>Pseudomonadati</taxon>
        <taxon>Pseudomonadota</taxon>
        <taxon>Gammaproteobacteria</taxon>
        <taxon>Chromatiales</taxon>
        <taxon>Wenzhouxiangellaceae</taxon>
        <taxon>Marinihelvus</taxon>
    </lineage>
</organism>
<dbReference type="Proteomes" id="UP000325372">
    <property type="component" value="Unassembled WGS sequence"/>
</dbReference>
<dbReference type="EMBL" id="VYXP01000002">
    <property type="protein sequence ID" value="KAA9133469.1"/>
    <property type="molecule type" value="Genomic_DNA"/>
</dbReference>
<dbReference type="RefSeq" id="WP_150863030.1">
    <property type="nucleotide sequence ID" value="NZ_VYXP01000002.1"/>
</dbReference>
<reference evidence="1 2" key="1">
    <citation type="submission" date="2019-09" db="EMBL/GenBank/DDBJ databases">
        <title>Wenzhouxiangella sp. Genome sequencing and assembly.</title>
        <authorList>
            <person name="Zhang R."/>
        </authorList>
    </citation>
    <scope>NUCLEOTIDE SEQUENCE [LARGE SCALE GENOMIC DNA]</scope>
    <source>
        <strain evidence="1 2">W260</strain>
    </source>
</reference>
<dbReference type="AlphaFoldDB" id="A0A5N0TJH4"/>
<name>A0A5N0TJH4_9GAMM</name>
<evidence type="ECO:0000313" key="1">
    <source>
        <dbReference type="EMBL" id="KAA9133469.1"/>
    </source>
</evidence>
<evidence type="ECO:0000313" key="2">
    <source>
        <dbReference type="Proteomes" id="UP000325372"/>
    </source>
</evidence>